<dbReference type="PROSITE" id="PS51078">
    <property type="entry name" value="ICLR_ED"/>
    <property type="match status" value="1"/>
</dbReference>
<name>A0A841JA17_9SPHN</name>
<dbReference type="Pfam" id="PF01614">
    <property type="entry name" value="IclR_C"/>
    <property type="match status" value="1"/>
</dbReference>
<feature type="domain" description="HTH iclR-type" evidence="4">
    <location>
        <begin position="12"/>
        <end position="73"/>
    </location>
</feature>
<dbReference type="Gene3D" id="1.10.10.10">
    <property type="entry name" value="Winged helix-like DNA-binding domain superfamily/Winged helix DNA-binding domain"/>
    <property type="match status" value="1"/>
</dbReference>
<dbReference type="AlphaFoldDB" id="A0A841JA17"/>
<dbReference type="EMBL" id="JACIJP010000006">
    <property type="protein sequence ID" value="MBB6125345.1"/>
    <property type="molecule type" value="Genomic_DNA"/>
</dbReference>
<dbReference type="GO" id="GO:0045892">
    <property type="term" value="P:negative regulation of DNA-templated transcription"/>
    <property type="evidence" value="ECO:0007669"/>
    <property type="project" value="TreeGrafter"/>
</dbReference>
<evidence type="ECO:0000256" key="2">
    <source>
        <dbReference type="ARBA" id="ARBA00023125"/>
    </source>
</evidence>
<reference evidence="6 7" key="1">
    <citation type="submission" date="2020-08" db="EMBL/GenBank/DDBJ databases">
        <title>Genomic Encyclopedia of Type Strains, Phase IV (KMG-IV): sequencing the most valuable type-strain genomes for metagenomic binning, comparative biology and taxonomic classification.</title>
        <authorList>
            <person name="Goeker M."/>
        </authorList>
    </citation>
    <scope>NUCLEOTIDE SEQUENCE [LARGE SCALE GENOMIC DNA]</scope>
    <source>
        <strain evidence="6 7">DSM 102255</strain>
    </source>
</reference>
<keyword evidence="1" id="KW-0805">Transcription regulation</keyword>
<dbReference type="SUPFAM" id="SSF46785">
    <property type="entry name" value="Winged helix' DNA-binding domain"/>
    <property type="match status" value="1"/>
</dbReference>
<dbReference type="GO" id="GO:0003677">
    <property type="term" value="F:DNA binding"/>
    <property type="evidence" value="ECO:0007669"/>
    <property type="project" value="UniProtKB-KW"/>
</dbReference>
<dbReference type="SUPFAM" id="SSF55781">
    <property type="entry name" value="GAF domain-like"/>
    <property type="match status" value="1"/>
</dbReference>
<keyword evidence="3" id="KW-0804">Transcription</keyword>
<dbReference type="InterPro" id="IPR036388">
    <property type="entry name" value="WH-like_DNA-bd_sf"/>
</dbReference>
<gene>
    <name evidence="6" type="ORF">FHS92_003106</name>
</gene>
<dbReference type="Gene3D" id="3.30.450.40">
    <property type="match status" value="1"/>
</dbReference>
<feature type="domain" description="IclR-ED" evidence="5">
    <location>
        <begin position="74"/>
        <end position="260"/>
    </location>
</feature>
<comment type="caution">
    <text evidence="6">The sequence shown here is derived from an EMBL/GenBank/DDBJ whole genome shotgun (WGS) entry which is preliminary data.</text>
</comment>
<evidence type="ECO:0000313" key="6">
    <source>
        <dbReference type="EMBL" id="MBB6125345.1"/>
    </source>
</evidence>
<keyword evidence="2" id="KW-0238">DNA-binding</keyword>
<evidence type="ECO:0000259" key="4">
    <source>
        <dbReference type="PROSITE" id="PS51077"/>
    </source>
</evidence>
<dbReference type="InterPro" id="IPR036390">
    <property type="entry name" value="WH_DNA-bd_sf"/>
</dbReference>
<sequence length="270" mass="29736">MASETATPYKDVRSLARGLRIIETLSELGWAKIGTISAAANIDRSSIYRLANTLESLGYVTRRNEDGAIALTPKFSYIADALKDGDFVTQFAWPPLFKLTKEVLWPCDFASLKSGKVLISLTTHKISPMSIHRGMIGKERYLLRSALGQAILSKMSEDEVERILSLVEVSGGINGEDVRDRAEVKRKLDLVRSQGYASSAGQTEAKISAIALPALAPDGTVAGAVNIVFFRSAMTTEEAAQRYLAKLRECVEEIERSLRDFAERKDFLSE</sequence>
<organism evidence="6 7">
    <name type="scientific">Sphingobium subterraneum</name>
    <dbReference type="NCBI Taxonomy" id="627688"/>
    <lineage>
        <taxon>Bacteria</taxon>
        <taxon>Pseudomonadati</taxon>
        <taxon>Pseudomonadota</taxon>
        <taxon>Alphaproteobacteria</taxon>
        <taxon>Sphingomonadales</taxon>
        <taxon>Sphingomonadaceae</taxon>
        <taxon>Sphingobium</taxon>
    </lineage>
</organism>
<dbReference type="Proteomes" id="UP000552700">
    <property type="component" value="Unassembled WGS sequence"/>
</dbReference>
<dbReference type="GO" id="GO:0003700">
    <property type="term" value="F:DNA-binding transcription factor activity"/>
    <property type="evidence" value="ECO:0007669"/>
    <property type="project" value="TreeGrafter"/>
</dbReference>
<evidence type="ECO:0000256" key="1">
    <source>
        <dbReference type="ARBA" id="ARBA00023015"/>
    </source>
</evidence>
<dbReference type="RefSeq" id="WP_184081639.1">
    <property type="nucleotide sequence ID" value="NZ_JACIJP010000006.1"/>
</dbReference>
<dbReference type="PANTHER" id="PTHR30136:SF23">
    <property type="entry name" value="DNA-BINDING TRANSCRIPTIONAL ACTIVATOR MHPR"/>
    <property type="match status" value="1"/>
</dbReference>
<dbReference type="InterPro" id="IPR050707">
    <property type="entry name" value="HTH_MetabolicPath_Reg"/>
</dbReference>
<dbReference type="SMART" id="SM00346">
    <property type="entry name" value="HTH_ICLR"/>
    <property type="match status" value="1"/>
</dbReference>
<dbReference type="InterPro" id="IPR005471">
    <property type="entry name" value="Tscrpt_reg_IclR_N"/>
</dbReference>
<evidence type="ECO:0000313" key="7">
    <source>
        <dbReference type="Proteomes" id="UP000552700"/>
    </source>
</evidence>
<keyword evidence="7" id="KW-1185">Reference proteome</keyword>
<dbReference type="PROSITE" id="PS51077">
    <property type="entry name" value="HTH_ICLR"/>
    <property type="match status" value="1"/>
</dbReference>
<dbReference type="InterPro" id="IPR029016">
    <property type="entry name" value="GAF-like_dom_sf"/>
</dbReference>
<proteinExistence type="predicted"/>
<dbReference type="PANTHER" id="PTHR30136">
    <property type="entry name" value="HELIX-TURN-HELIX TRANSCRIPTIONAL REGULATOR, ICLR FAMILY"/>
    <property type="match status" value="1"/>
</dbReference>
<dbReference type="Pfam" id="PF09339">
    <property type="entry name" value="HTH_IclR"/>
    <property type="match status" value="1"/>
</dbReference>
<accession>A0A841JA17</accession>
<dbReference type="InterPro" id="IPR014757">
    <property type="entry name" value="Tscrpt_reg_IclR_C"/>
</dbReference>
<evidence type="ECO:0000256" key="3">
    <source>
        <dbReference type="ARBA" id="ARBA00023163"/>
    </source>
</evidence>
<protein>
    <submittedName>
        <fullName evidence="6">IclR family mhp operon transcriptional activator</fullName>
    </submittedName>
</protein>
<evidence type="ECO:0000259" key="5">
    <source>
        <dbReference type="PROSITE" id="PS51078"/>
    </source>
</evidence>